<dbReference type="Pfam" id="PF12307">
    <property type="entry name" value="DUF3631"/>
    <property type="match status" value="1"/>
</dbReference>
<name>A0A158DR21_9BURK</name>
<feature type="compositionally biased region" description="Polar residues" evidence="1">
    <location>
        <begin position="765"/>
        <end position="774"/>
    </location>
</feature>
<dbReference type="Pfam" id="PF13362">
    <property type="entry name" value="Toprim_3"/>
    <property type="match status" value="1"/>
</dbReference>
<feature type="domain" description="Toprim" evidence="3">
    <location>
        <begin position="197"/>
        <end position="296"/>
    </location>
</feature>
<comment type="caution">
    <text evidence="4">The sequence shown here is derived from an EMBL/GenBank/DDBJ whole genome shotgun (WGS) entry which is preliminary data.</text>
</comment>
<gene>
    <name evidence="4" type="ORF">AWB75_07056</name>
</gene>
<feature type="region of interest" description="Disordered" evidence="1">
    <location>
        <begin position="765"/>
        <end position="824"/>
    </location>
</feature>
<dbReference type="Proteomes" id="UP000054870">
    <property type="component" value="Unassembled WGS sequence"/>
</dbReference>
<dbReference type="OrthoDB" id="5959484at2"/>
<dbReference type="InterPro" id="IPR022081">
    <property type="entry name" value="DUF3631"/>
</dbReference>
<dbReference type="EMBL" id="FCOF02000091">
    <property type="protein sequence ID" value="SAK96870.1"/>
    <property type="molecule type" value="Genomic_DNA"/>
</dbReference>
<dbReference type="RefSeq" id="WP_061128630.1">
    <property type="nucleotide sequence ID" value="NZ_FCOF02000091.1"/>
</dbReference>
<dbReference type="InterPro" id="IPR006171">
    <property type="entry name" value="TOPRIM_dom"/>
</dbReference>
<proteinExistence type="predicted"/>
<dbReference type="InterPro" id="IPR034154">
    <property type="entry name" value="TOPRIM_DnaG/twinkle"/>
</dbReference>
<evidence type="ECO:0000259" key="2">
    <source>
        <dbReference type="Pfam" id="PF12307"/>
    </source>
</evidence>
<dbReference type="CDD" id="cd01029">
    <property type="entry name" value="TOPRIM_primases"/>
    <property type="match status" value="1"/>
</dbReference>
<protein>
    <submittedName>
        <fullName evidence="4">TOPRIM domain-containing protein</fullName>
    </submittedName>
</protein>
<keyword evidence="5" id="KW-1185">Reference proteome</keyword>
<evidence type="ECO:0000256" key="1">
    <source>
        <dbReference type="SAM" id="MobiDB-lite"/>
    </source>
</evidence>
<feature type="domain" description="DUF3631" evidence="2">
    <location>
        <begin position="578"/>
        <end position="757"/>
    </location>
</feature>
<sequence>MHAVTKIETEFAAALAAHGLEAAEIVADGRIHRFKGPEDRSGKQSAWYVLYADGIGGGAFGDFKAQIHGSWRGEAAANWTPAERDAHRARVAERRKLEEVERERTHAEAADASRMIWERARDATVDNPYCSRKGVKPFGLKEFHDKRTLIVPISNAAGELVNLQFIAEDGTKRFKTGGAVAGCSFQFGGEPSADGLLMIGEGFATCASAFMAARAPAVCAFHAGNLLDVARSWRAKLPGARIVMLADDDHRTDGNPGLAKATEAAQAIGAVLAVPEFGADRPDGATDFNDLHALAGLEAVRSIIQRAVNGEPMTPAASNDSAPARAAIEHEAEVRQFPQEASNDESPEAKETDEQAIARLAALKPLQYDRVRKSEAKRMGVQVTTLDKLIAAERQDDSDDEGGMFLDVEPHPEPVDGGELLDMLAGTIHRFIVCNEATAHAAALWIVMTWVMDSVDVAPIAAITAPEKRCGKSQLLFLLGRLSCRPLPASNITPAALFRAVETWKPTLLLDEADAFMRENEELRGLLNCGHTRDSAYVIRTVGDDHTPKRFFVWGAKAIAGIGHLADTPMDRSIALELRRKLPHEQVDKLRHAELGLFGQLTAMLARWSEDNAEAVRIARPDLPAALHDRAADNWEPLLQIAETVGGAWPETARRAALALSGEAETSQSAGTELLSDIQGVFAEKLTSRMSSADLLASLLGDEERPWATWNRGRPMNLKQLAQRLGEYGIKSKNIRSGYTVAKGYDSAQFTETFARYLSTPLSTATPLQANTDGAESVADAPLRSGTNGGDATLEPLPDKGCSGVAGKTGENGKNENNDAGGDL</sequence>
<organism evidence="4 5">
    <name type="scientific">Caballeronia catudaia</name>
    <dbReference type="NCBI Taxonomy" id="1777136"/>
    <lineage>
        <taxon>Bacteria</taxon>
        <taxon>Pseudomonadati</taxon>
        <taxon>Pseudomonadota</taxon>
        <taxon>Betaproteobacteria</taxon>
        <taxon>Burkholderiales</taxon>
        <taxon>Burkholderiaceae</taxon>
        <taxon>Caballeronia</taxon>
    </lineage>
</organism>
<evidence type="ECO:0000313" key="5">
    <source>
        <dbReference type="Proteomes" id="UP000054870"/>
    </source>
</evidence>
<dbReference type="AlphaFoldDB" id="A0A158DR21"/>
<reference evidence="4" key="1">
    <citation type="submission" date="2016-01" db="EMBL/GenBank/DDBJ databases">
        <authorList>
            <person name="Peeters C."/>
        </authorList>
    </citation>
    <scope>NUCLEOTIDE SEQUENCE [LARGE SCALE GENOMIC DNA]</scope>
    <source>
        <strain evidence="4">LMG 29318</strain>
    </source>
</reference>
<evidence type="ECO:0000259" key="3">
    <source>
        <dbReference type="Pfam" id="PF13362"/>
    </source>
</evidence>
<accession>A0A158DR21</accession>
<evidence type="ECO:0000313" key="4">
    <source>
        <dbReference type="EMBL" id="SAK96870.1"/>
    </source>
</evidence>